<evidence type="ECO:0000313" key="15">
    <source>
        <dbReference type="EMBL" id="KAK6358860.1"/>
    </source>
</evidence>
<evidence type="ECO:0000256" key="7">
    <source>
        <dbReference type="ARBA" id="ARBA00022857"/>
    </source>
</evidence>
<comment type="caution">
    <text evidence="15">The sequence shown here is derived from an EMBL/GenBank/DDBJ whole genome shotgun (WGS) entry which is preliminary data.</text>
</comment>
<evidence type="ECO:0000256" key="5">
    <source>
        <dbReference type="ARBA" id="ARBA00015035"/>
    </source>
</evidence>
<comment type="catalytic activity">
    <reaction evidence="12">
        <text>2,5-diamino-6-(1-D-ribitylamino)pyrimidin-4(3H)-one 5'-phosphate + NADP(+) = 2,5-diamino-6-(1-D-ribosylamino)pyrimidin-4(3H)-one 5'-phosphate + NADPH + H(+)</text>
        <dbReference type="Rhea" id="RHEA:27278"/>
        <dbReference type="ChEBI" id="CHEBI:15378"/>
        <dbReference type="ChEBI" id="CHEBI:57783"/>
        <dbReference type="ChEBI" id="CHEBI:58349"/>
        <dbReference type="ChEBI" id="CHEBI:58890"/>
        <dbReference type="ChEBI" id="CHEBI:59545"/>
        <dbReference type="EC" id="1.1.1.302"/>
    </reaction>
</comment>
<evidence type="ECO:0000256" key="9">
    <source>
        <dbReference type="ARBA" id="ARBA00030073"/>
    </source>
</evidence>
<evidence type="ECO:0000256" key="13">
    <source>
        <dbReference type="SAM" id="MobiDB-lite"/>
    </source>
</evidence>
<dbReference type="PANTHER" id="PTHR38011:SF7">
    <property type="entry name" value="2,5-DIAMINO-6-RIBOSYLAMINO-4(3H)-PYRIMIDINONE 5'-PHOSPHATE REDUCTASE"/>
    <property type="match status" value="1"/>
</dbReference>
<feature type="compositionally biased region" description="Low complexity" evidence="13">
    <location>
        <begin position="22"/>
        <end position="33"/>
    </location>
</feature>
<evidence type="ECO:0000259" key="14">
    <source>
        <dbReference type="Pfam" id="PF01872"/>
    </source>
</evidence>
<evidence type="ECO:0000313" key="16">
    <source>
        <dbReference type="Proteomes" id="UP001375240"/>
    </source>
</evidence>
<protein>
    <recommendedName>
        <fullName evidence="5">2,5-diamino-6-ribosylamino-4(3H)-pyrimidinone 5'-phosphate reductase</fullName>
        <ecNumber evidence="4">1.1.1.302</ecNumber>
    </recommendedName>
    <alternativeName>
        <fullName evidence="10">2,5-diamino-6-(5-phospho-D-ribosylamino)pyrimidin-4(3H)-one reductase</fullName>
    </alternativeName>
    <alternativeName>
        <fullName evidence="9">2,5-diamino-6-ribitylamino-4(3H)-pyrimidinone 5'-phosphate synthase</fullName>
    </alternativeName>
</protein>
<evidence type="ECO:0000256" key="10">
    <source>
        <dbReference type="ARBA" id="ARBA00031630"/>
    </source>
</evidence>
<feature type="domain" description="Bacterial bifunctional deaminase-reductase C-terminal" evidence="14">
    <location>
        <begin position="40"/>
        <end position="268"/>
    </location>
</feature>
<evidence type="ECO:0000256" key="11">
    <source>
        <dbReference type="ARBA" id="ARBA00047550"/>
    </source>
</evidence>
<dbReference type="InterPro" id="IPR024072">
    <property type="entry name" value="DHFR-like_dom_sf"/>
</dbReference>
<reference evidence="15 16" key="1">
    <citation type="submission" date="2019-10" db="EMBL/GenBank/DDBJ databases">
        <authorList>
            <person name="Palmer J.M."/>
        </authorList>
    </citation>
    <scope>NUCLEOTIDE SEQUENCE [LARGE SCALE GENOMIC DNA]</scope>
    <source>
        <strain evidence="15 16">TWF696</strain>
    </source>
</reference>
<keyword evidence="8" id="KW-0560">Oxidoreductase</keyword>
<comment type="catalytic activity">
    <reaction evidence="11">
        <text>2,5-diamino-6-(1-D-ribitylamino)pyrimidin-4(3H)-one 5'-phosphate + NAD(+) = 2,5-diamino-6-(1-D-ribosylamino)pyrimidin-4(3H)-one 5'-phosphate + NADH + H(+)</text>
        <dbReference type="Rhea" id="RHEA:27274"/>
        <dbReference type="ChEBI" id="CHEBI:15378"/>
        <dbReference type="ChEBI" id="CHEBI:57540"/>
        <dbReference type="ChEBI" id="CHEBI:57945"/>
        <dbReference type="ChEBI" id="CHEBI:58890"/>
        <dbReference type="ChEBI" id="CHEBI:59545"/>
        <dbReference type="EC" id="1.1.1.302"/>
    </reaction>
</comment>
<evidence type="ECO:0000256" key="6">
    <source>
        <dbReference type="ARBA" id="ARBA00022619"/>
    </source>
</evidence>
<evidence type="ECO:0000256" key="4">
    <source>
        <dbReference type="ARBA" id="ARBA00012851"/>
    </source>
</evidence>
<dbReference type="Pfam" id="PF01872">
    <property type="entry name" value="RibD_C"/>
    <property type="match status" value="1"/>
</dbReference>
<dbReference type="AlphaFoldDB" id="A0AAV9VA13"/>
<name>A0AAV9VA13_9PEZI</name>
<dbReference type="Proteomes" id="UP001375240">
    <property type="component" value="Unassembled WGS sequence"/>
</dbReference>
<gene>
    <name evidence="15" type="primary">RIB7</name>
    <name evidence="15" type="ORF">TWF696_000040</name>
</gene>
<evidence type="ECO:0000256" key="8">
    <source>
        <dbReference type="ARBA" id="ARBA00023002"/>
    </source>
</evidence>
<dbReference type="InterPro" id="IPR002734">
    <property type="entry name" value="RibDG_C"/>
</dbReference>
<comment type="similarity">
    <text evidence="3">Belongs to the HTP reductase family.</text>
</comment>
<sequence>MALTFPADLAAQIAPYLPPSPSSSSSSSSSSSPSHEDTRPFVTLTFASSLDAALSLSPGVQTHLSGPLSKAMTHHLRAHHSAILVGVSTAVADDPGLNCRLEGADLDRQPLPVILDPHARWQVSEDSRVIRTARDGKGRAPIIVTARNVVTENSDEDAILQRQRLLGRYGGGYVTVPASDGRFRWTDVLTALQRLGVRSVMVEGGGQVINSLLEGEERELVDAVIVTIAPTWLGQGGVVVSPQRTTAPFVPPRLRDVKWMPMGEDVVLCGRL</sequence>
<dbReference type="InterPro" id="IPR050765">
    <property type="entry name" value="Riboflavin_Biosynth_HTPR"/>
</dbReference>
<dbReference type="EC" id="1.1.1.302" evidence="4"/>
<comment type="function">
    <text evidence="1">Catalyzes an early step in riboflavin biosynthesis, the NADPH-dependent reduction of the ribose side chain of 2,5-diamino-6-ribosylamino-4(3H)-pyrimidinone 5'-phosphate, yielding 2,5-diamino-6-ribitylamino-4(3H)-pyrimidinone 5'-phosphate.</text>
</comment>
<dbReference type="Gene3D" id="3.40.430.10">
    <property type="entry name" value="Dihydrofolate Reductase, subunit A"/>
    <property type="match status" value="1"/>
</dbReference>
<accession>A0AAV9VA13</accession>
<evidence type="ECO:0000256" key="3">
    <source>
        <dbReference type="ARBA" id="ARBA00009723"/>
    </source>
</evidence>
<dbReference type="EMBL" id="JAVHNQ010000001">
    <property type="protein sequence ID" value="KAK6358860.1"/>
    <property type="molecule type" value="Genomic_DNA"/>
</dbReference>
<keyword evidence="16" id="KW-1185">Reference proteome</keyword>
<dbReference type="SUPFAM" id="SSF53597">
    <property type="entry name" value="Dihydrofolate reductase-like"/>
    <property type="match status" value="1"/>
</dbReference>
<keyword evidence="7" id="KW-0521">NADP</keyword>
<keyword evidence="6" id="KW-0686">Riboflavin biosynthesis</keyword>
<comment type="pathway">
    <text evidence="2">Cofactor biosynthesis; riboflavin biosynthesis.</text>
</comment>
<proteinExistence type="inferred from homology"/>
<dbReference type="GO" id="GO:0009231">
    <property type="term" value="P:riboflavin biosynthetic process"/>
    <property type="evidence" value="ECO:0007669"/>
    <property type="project" value="UniProtKB-KW"/>
</dbReference>
<dbReference type="PANTHER" id="PTHR38011">
    <property type="entry name" value="DIHYDROFOLATE REDUCTASE FAMILY PROTEIN (AFU_ORTHOLOGUE AFUA_8G06820)"/>
    <property type="match status" value="1"/>
</dbReference>
<evidence type="ECO:0000256" key="1">
    <source>
        <dbReference type="ARBA" id="ARBA00003555"/>
    </source>
</evidence>
<evidence type="ECO:0000256" key="12">
    <source>
        <dbReference type="ARBA" id="ARBA00049020"/>
    </source>
</evidence>
<organism evidence="15 16">
    <name type="scientific">Orbilia brochopaga</name>
    <dbReference type="NCBI Taxonomy" id="3140254"/>
    <lineage>
        <taxon>Eukaryota</taxon>
        <taxon>Fungi</taxon>
        <taxon>Dikarya</taxon>
        <taxon>Ascomycota</taxon>
        <taxon>Pezizomycotina</taxon>
        <taxon>Orbiliomycetes</taxon>
        <taxon>Orbiliales</taxon>
        <taxon>Orbiliaceae</taxon>
        <taxon>Orbilia</taxon>
    </lineage>
</organism>
<dbReference type="GO" id="GO:0008703">
    <property type="term" value="F:5-amino-6-(5-phosphoribosylamino)uracil reductase activity"/>
    <property type="evidence" value="ECO:0007669"/>
    <property type="project" value="InterPro"/>
</dbReference>
<evidence type="ECO:0000256" key="2">
    <source>
        <dbReference type="ARBA" id="ARBA00005104"/>
    </source>
</evidence>
<feature type="region of interest" description="Disordered" evidence="13">
    <location>
        <begin position="16"/>
        <end position="38"/>
    </location>
</feature>